<name>A0A1W2H1I4_9BACT</name>
<evidence type="ECO:0000313" key="2">
    <source>
        <dbReference type="Proteomes" id="UP000192333"/>
    </source>
</evidence>
<gene>
    <name evidence="1" type="ORF">SAMN00777080_1034</name>
</gene>
<dbReference type="EMBL" id="LT838813">
    <property type="protein sequence ID" value="SMD42482.1"/>
    <property type="molecule type" value="Genomic_DNA"/>
</dbReference>
<dbReference type="Proteomes" id="UP000192333">
    <property type="component" value="Chromosome I"/>
</dbReference>
<proteinExistence type="predicted"/>
<reference evidence="2" key="1">
    <citation type="submission" date="2017-04" db="EMBL/GenBank/DDBJ databases">
        <authorList>
            <person name="Varghese N."/>
            <person name="Submissions S."/>
        </authorList>
    </citation>
    <scope>NUCLEOTIDE SEQUENCE [LARGE SCALE GENOMIC DNA]</scope>
    <source>
        <strain evidence="2">DSM 16537</strain>
    </source>
</reference>
<evidence type="ECO:0000313" key="1">
    <source>
        <dbReference type="EMBL" id="SMD42482.1"/>
    </source>
</evidence>
<dbReference type="AlphaFoldDB" id="A0A1W2H1I4"/>
<accession>A0A1W2H1I4</accession>
<protein>
    <submittedName>
        <fullName evidence="1">Uncharacterized protein</fullName>
    </submittedName>
</protein>
<keyword evidence="2" id="KW-1185">Reference proteome</keyword>
<sequence>MPRSNSFEDAKIRNDFGISKGQAIGILKDGENLKFLRSIT</sequence>
<organism evidence="1 2">
    <name type="scientific">Aquiflexum balticum DSM 16537</name>
    <dbReference type="NCBI Taxonomy" id="758820"/>
    <lineage>
        <taxon>Bacteria</taxon>
        <taxon>Pseudomonadati</taxon>
        <taxon>Bacteroidota</taxon>
        <taxon>Cytophagia</taxon>
        <taxon>Cytophagales</taxon>
        <taxon>Cyclobacteriaceae</taxon>
        <taxon>Aquiflexum</taxon>
    </lineage>
</organism>